<dbReference type="InParanoid" id="A0A163KDT0"/>
<proteinExistence type="predicted"/>
<dbReference type="OMA" id="PTEKRRC"/>
<gene>
    <name evidence="2" type="primary">ABSGL_12252.1 scaffold 12745</name>
</gene>
<sequence>MKRTRSMSPEEDLPTEKRRCPQTDLLTSLTQVLSEIRSTPSTGEISAEVMETFKILMLQIEELSSDETNVEGKLVKDETERCLESWLEDLVAQCEADGELLDCFDDLSEDDELVLALALDDDGTKENQDDEEDGFSDSYQHILSPSHHHLRLRLHKQDSGDDDDDEEIIVVDDEDTLDAQHIQVMA</sequence>
<evidence type="ECO:0000313" key="3">
    <source>
        <dbReference type="Proteomes" id="UP000078561"/>
    </source>
</evidence>
<evidence type="ECO:0000313" key="2">
    <source>
        <dbReference type="EMBL" id="SAM06363.1"/>
    </source>
</evidence>
<organism evidence="2">
    <name type="scientific">Absidia glauca</name>
    <name type="common">Pin mould</name>
    <dbReference type="NCBI Taxonomy" id="4829"/>
    <lineage>
        <taxon>Eukaryota</taxon>
        <taxon>Fungi</taxon>
        <taxon>Fungi incertae sedis</taxon>
        <taxon>Mucoromycota</taxon>
        <taxon>Mucoromycotina</taxon>
        <taxon>Mucoromycetes</taxon>
        <taxon>Mucorales</taxon>
        <taxon>Cunninghamellaceae</taxon>
        <taxon>Absidia</taxon>
    </lineage>
</organism>
<dbReference type="AlphaFoldDB" id="A0A163KDT0"/>
<accession>A0A163KDT0</accession>
<protein>
    <submittedName>
        <fullName evidence="2">Uncharacterized protein</fullName>
    </submittedName>
</protein>
<dbReference type="Proteomes" id="UP000078561">
    <property type="component" value="Unassembled WGS sequence"/>
</dbReference>
<feature type="region of interest" description="Disordered" evidence="1">
    <location>
        <begin position="1"/>
        <end position="21"/>
    </location>
</feature>
<dbReference type="OrthoDB" id="2403564at2759"/>
<reference evidence="2" key="1">
    <citation type="submission" date="2016-04" db="EMBL/GenBank/DDBJ databases">
        <authorList>
            <person name="Evans L.H."/>
            <person name="Alamgir A."/>
            <person name="Owens N."/>
            <person name="Weber N.D."/>
            <person name="Virtaneva K."/>
            <person name="Barbian K."/>
            <person name="Babar A."/>
            <person name="Rosenke K."/>
        </authorList>
    </citation>
    <scope>NUCLEOTIDE SEQUENCE [LARGE SCALE GENOMIC DNA]</scope>
    <source>
        <strain evidence="2">CBS 101.48</strain>
    </source>
</reference>
<evidence type="ECO:0000256" key="1">
    <source>
        <dbReference type="SAM" id="MobiDB-lite"/>
    </source>
</evidence>
<name>A0A163KDT0_ABSGL</name>
<keyword evidence="3" id="KW-1185">Reference proteome</keyword>
<dbReference type="EMBL" id="LT554591">
    <property type="protein sequence ID" value="SAM06363.1"/>
    <property type="molecule type" value="Genomic_DNA"/>
</dbReference>